<dbReference type="Proteomes" id="UP000266841">
    <property type="component" value="Unassembled WGS sequence"/>
</dbReference>
<evidence type="ECO:0000256" key="1">
    <source>
        <dbReference type="SAM" id="MobiDB-lite"/>
    </source>
</evidence>
<keyword evidence="3" id="KW-1185">Reference proteome</keyword>
<dbReference type="AlphaFoldDB" id="K0T1R8"/>
<organism evidence="2 3">
    <name type="scientific">Thalassiosira oceanica</name>
    <name type="common">Marine diatom</name>
    <dbReference type="NCBI Taxonomy" id="159749"/>
    <lineage>
        <taxon>Eukaryota</taxon>
        <taxon>Sar</taxon>
        <taxon>Stramenopiles</taxon>
        <taxon>Ochrophyta</taxon>
        <taxon>Bacillariophyta</taxon>
        <taxon>Coscinodiscophyceae</taxon>
        <taxon>Thalassiosirophycidae</taxon>
        <taxon>Thalassiosirales</taxon>
        <taxon>Thalassiosiraceae</taxon>
        <taxon>Thalassiosira</taxon>
    </lineage>
</organism>
<evidence type="ECO:0000313" key="2">
    <source>
        <dbReference type="EMBL" id="EJK67176.1"/>
    </source>
</evidence>
<feature type="non-terminal residue" evidence="2">
    <location>
        <position position="1"/>
    </location>
</feature>
<proteinExistence type="predicted"/>
<protein>
    <submittedName>
        <fullName evidence="2">Uncharacterized protein</fullName>
    </submittedName>
</protein>
<feature type="region of interest" description="Disordered" evidence="1">
    <location>
        <begin position="210"/>
        <end position="236"/>
    </location>
</feature>
<name>K0T1R8_THAOC</name>
<reference evidence="2 3" key="1">
    <citation type="journal article" date="2012" name="Genome Biol.">
        <title>Genome and low-iron response of an oceanic diatom adapted to chronic iron limitation.</title>
        <authorList>
            <person name="Lommer M."/>
            <person name="Specht M."/>
            <person name="Roy A.S."/>
            <person name="Kraemer L."/>
            <person name="Andreson R."/>
            <person name="Gutowska M.A."/>
            <person name="Wolf J."/>
            <person name="Bergner S.V."/>
            <person name="Schilhabel M.B."/>
            <person name="Klostermeier U.C."/>
            <person name="Beiko R.G."/>
            <person name="Rosenstiel P."/>
            <person name="Hippler M."/>
            <person name="Laroche J."/>
        </authorList>
    </citation>
    <scope>NUCLEOTIDE SEQUENCE [LARGE SCALE GENOMIC DNA]</scope>
    <source>
        <strain evidence="2 3">CCMP1005</strain>
    </source>
</reference>
<feature type="region of interest" description="Disordered" evidence="1">
    <location>
        <begin position="74"/>
        <end position="112"/>
    </location>
</feature>
<gene>
    <name evidence="2" type="ORF">THAOC_11822</name>
</gene>
<comment type="caution">
    <text evidence="2">The sequence shown here is derived from an EMBL/GenBank/DDBJ whole genome shotgun (WGS) entry which is preliminary data.</text>
</comment>
<sequence>LSGRRVGEGEGVAAPSLLRLGFCGQATKVEEGEERAQRRIVEADVSGRQRPRIGGNVAGRLALPLAFASPLSGVRPVEGDGHANPTGQDPLRDPPRQAEETGCRSSSWVPAGSHVAGEVPARRGWGRWMGQPRSVPMTATTWVGNLPRRPGCPARPPRRGEWGGVTWLGSTRALDGPHGGWIDFVFSVTRDEGLGQDAAWATKLCGRDIPPDHPAKTADSAVADDGEGTRRALPVQWQKKEKGVVLDLDGNADAADTV</sequence>
<feature type="compositionally biased region" description="Basic and acidic residues" evidence="1">
    <location>
        <begin position="90"/>
        <end position="102"/>
    </location>
</feature>
<dbReference type="EMBL" id="AGNL01013567">
    <property type="protein sequence ID" value="EJK67176.1"/>
    <property type="molecule type" value="Genomic_DNA"/>
</dbReference>
<evidence type="ECO:0000313" key="3">
    <source>
        <dbReference type="Proteomes" id="UP000266841"/>
    </source>
</evidence>
<accession>K0T1R8</accession>